<dbReference type="KEGG" id="rsb:RS694_02305"/>
<sequence>MALQKNLAPGPENPGAPTSPGWPIKLSIASVVVLSMVILAITIIALGWVGARQSLLDAASKSARDAGLLITEKSHRMLEPAQATLRLLTSTPLSHATTLEQRLDQIRTLSDVLVANSLMSSVFVGYADGSFFLVRPLDQAALRERFRPPPKANFLVQSIQMRGGKPVGEFLFFDTERRLLERRAQTDYQFDPRTRPWYRAAQASSTAAFTEPYVFFTTRQVGLTLSQASLEGGTVFGIDVVLDDLATSLSDLRTTPNAQLALVNAKDQVLAYPDMNRVLVQGEGKFDFRSIQDLGVPGLTGLHALHAGAGKVVPYDVAGTEWLGVVLPFDVWQSEGLHLLVAVPSDDLLGDLKSKAVQLALVIIVLALLLMPLGWLAGAAIGRRLDRLTALAQRMSQFDFHRVHESPNFIREVNSLSAVMGEMGETIETFLQISQDMATEPQVERMLHNVLQRMVSATRCQGGAVYLVDSTTQTMQQAAVAGYLLEHDQAQMQPGSATTSGARREVMPGLSEMQVELRGRSGKLEGLLVLQHASDTGHADASFTEFVHKLSGMLAVSIETRQLIEAQKALLDAVIRLMADAIDAKSPYTGGHCERVPELAGMLVDRMVQDSTGPYAAFTMNEDERYEFHLGAWLHDCGKVTSPEHIIDKATKLETIYNRIHEVRMRFEVLRRDAEITFWQGVAQGGDRVALQAALTQHQAQLQEDFAFVARCNVGGEFMADADVARLQSLAQTPWVRHFDNRLGLSSQELMRVQAASPEARPLPVQEQLLADRPDHVVPWGTRRPPVEKGDPKNRYGFDMQLPVQAQHMGEVYNLSIRRGTLTEEDRFKINDHIVQTLIMLKSLPWPAHLARVPDIAATHHEKLDGKGYPRKLQAAQLTLPDRVMALADIFEALTAADRPYKAAKTLTESLRIMAFMAKDQHIDAQLFRYFLHSGVWQSFAQQYMQPAQIDVVDITAIENLLPAAVA</sequence>
<evidence type="ECO:0000259" key="2">
    <source>
        <dbReference type="PROSITE" id="PS51832"/>
    </source>
</evidence>
<dbReference type="InterPro" id="IPR029151">
    <property type="entry name" value="Sensor-like_sf"/>
</dbReference>
<keyword evidence="3" id="KW-0378">Hydrolase</keyword>
<feature type="domain" description="HD-GYP" evidence="2">
    <location>
        <begin position="745"/>
        <end position="947"/>
    </location>
</feature>
<protein>
    <submittedName>
        <fullName evidence="3">Metal-dependent phosphohydrolase</fullName>
    </submittedName>
</protein>
<keyword evidence="4" id="KW-1185">Reference proteome</keyword>
<keyword evidence="1" id="KW-0812">Transmembrane</keyword>
<dbReference type="Gene3D" id="3.30.450.20">
    <property type="entry name" value="PAS domain"/>
    <property type="match status" value="1"/>
</dbReference>
<dbReference type="InterPro" id="IPR037522">
    <property type="entry name" value="HD_GYP_dom"/>
</dbReference>
<dbReference type="EMBL" id="CP019239">
    <property type="protein sequence ID" value="APW41502.1"/>
    <property type="molecule type" value="Genomic_DNA"/>
</dbReference>
<dbReference type="PROSITE" id="PS51832">
    <property type="entry name" value="HD_GYP"/>
    <property type="match status" value="1"/>
</dbReference>
<dbReference type="SUPFAM" id="SSF103190">
    <property type="entry name" value="Sensory domain-like"/>
    <property type="match status" value="1"/>
</dbReference>
<dbReference type="InterPro" id="IPR052020">
    <property type="entry name" value="Cyclic_di-GMP/3'3'-cGAMP_PDE"/>
</dbReference>
<proteinExistence type="predicted"/>
<dbReference type="Pfam" id="PF13487">
    <property type="entry name" value="HD_5"/>
    <property type="match status" value="1"/>
</dbReference>
<evidence type="ECO:0000256" key="1">
    <source>
        <dbReference type="SAM" id="Phobius"/>
    </source>
</evidence>
<dbReference type="Proteomes" id="UP000186110">
    <property type="component" value="Chromosome"/>
</dbReference>
<dbReference type="GO" id="GO:0008081">
    <property type="term" value="F:phosphoric diester hydrolase activity"/>
    <property type="evidence" value="ECO:0007669"/>
    <property type="project" value="UniProtKB-ARBA"/>
</dbReference>
<dbReference type="Gene3D" id="1.10.3210.10">
    <property type="entry name" value="Hypothetical protein af1432"/>
    <property type="match status" value="2"/>
</dbReference>
<dbReference type="SUPFAM" id="SSF55781">
    <property type="entry name" value="GAF domain-like"/>
    <property type="match status" value="1"/>
</dbReference>
<organism evidence="3 4">
    <name type="scientific">Rhodoferax saidenbachensis</name>
    <dbReference type="NCBI Taxonomy" id="1484693"/>
    <lineage>
        <taxon>Bacteria</taxon>
        <taxon>Pseudomonadati</taxon>
        <taxon>Pseudomonadota</taxon>
        <taxon>Betaproteobacteria</taxon>
        <taxon>Burkholderiales</taxon>
        <taxon>Comamonadaceae</taxon>
        <taxon>Rhodoferax</taxon>
    </lineage>
</organism>
<dbReference type="InterPro" id="IPR003607">
    <property type="entry name" value="HD/PDEase_dom"/>
</dbReference>
<dbReference type="InterPro" id="IPR029016">
    <property type="entry name" value="GAF-like_dom_sf"/>
</dbReference>
<dbReference type="Gene3D" id="3.30.450.40">
    <property type="match status" value="1"/>
</dbReference>
<dbReference type="SUPFAM" id="SSF109604">
    <property type="entry name" value="HD-domain/PDEase-like"/>
    <property type="match status" value="2"/>
</dbReference>
<dbReference type="PANTHER" id="PTHR45228">
    <property type="entry name" value="CYCLIC DI-GMP PHOSPHODIESTERASE TM_0186-RELATED"/>
    <property type="match status" value="1"/>
</dbReference>
<dbReference type="CDD" id="cd00077">
    <property type="entry name" value="HDc"/>
    <property type="match status" value="1"/>
</dbReference>
<dbReference type="eggNOG" id="COG2206">
    <property type="taxonomic scope" value="Bacteria"/>
</dbReference>
<name>A0A1P8K665_9BURK</name>
<dbReference type="PANTHER" id="PTHR45228:SF5">
    <property type="entry name" value="CYCLIC DI-GMP PHOSPHODIESTERASE VC_1348-RELATED"/>
    <property type="match status" value="1"/>
</dbReference>
<accession>A0A1P8K665</accession>
<keyword evidence="1" id="KW-0472">Membrane</keyword>
<dbReference type="AlphaFoldDB" id="A0A1P8K665"/>
<feature type="transmembrane region" description="Helical" evidence="1">
    <location>
        <begin position="359"/>
        <end position="381"/>
    </location>
</feature>
<evidence type="ECO:0000313" key="4">
    <source>
        <dbReference type="Proteomes" id="UP000186110"/>
    </source>
</evidence>
<feature type="transmembrane region" description="Helical" evidence="1">
    <location>
        <begin position="28"/>
        <end position="51"/>
    </location>
</feature>
<reference evidence="3 4" key="1">
    <citation type="submission" date="2017-01" db="EMBL/GenBank/DDBJ databases">
        <authorList>
            <person name="Mah S.A."/>
            <person name="Swanson W.J."/>
            <person name="Moy G.W."/>
            <person name="Vacquier V.D."/>
        </authorList>
    </citation>
    <scope>NUCLEOTIDE SEQUENCE [LARGE SCALE GENOMIC DNA]</scope>
    <source>
        <strain evidence="3 4">DSM 22694</strain>
    </source>
</reference>
<gene>
    <name evidence="3" type="ORF">RS694_02305</name>
</gene>
<dbReference type="STRING" id="1484693.RS694_02305"/>
<evidence type="ECO:0000313" key="3">
    <source>
        <dbReference type="EMBL" id="APW41502.1"/>
    </source>
</evidence>
<dbReference type="RefSeq" id="WP_076069279.1">
    <property type="nucleotide sequence ID" value="NZ_CP019239.1"/>
</dbReference>
<keyword evidence="1" id="KW-1133">Transmembrane helix</keyword>